<feature type="compositionally biased region" description="Basic and acidic residues" evidence="1">
    <location>
        <begin position="68"/>
        <end position="83"/>
    </location>
</feature>
<proteinExistence type="predicted"/>
<dbReference type="EMBL" id="DF237056">
    <property type="protein sequence ID" value="GAQ82311.1"/>
    <property type="molecule type" value="Genomic_DNA"/>
</dbReference>
<protein>
    <recommendedName>
        <fullName evidence="4">Dehydrin</fullName>
    </recommendedName>
</protein>
<evidence type="ECO:0000313" key="2">
    <source>
        <dbReference type="EMBL" id="GAQ82311.1"/>
    </source>
</evidence>
<feature type="compositionally biased region" description="Low complexity" evidence="1">
    <location>
        <begin position="179"/>
        <end position="188"/>
    </location>
</feature>
<feature type="region of interest" description="Disordered" evidence="1">
    <location>
        <begin position="145"/>
        <end position="224"/>
    </location>
</feature>
<dbReference type="AlphaFoldDB" id="A0A1Y1HZF3"/>
<keyword evidence="3" id="KW-1185">Reference proteome</keyword>
<reference evidence="2 3" key="1">
    <citation type="journal article" date="2014" name="Nat. Commun.">
        <title>Klebsormidium flaccidum genome reveals primary factors for plant terrestrial adaptation.</title>
        <authorList>
            <person name="Hori K."/>
            <person name="Maruyama F."/>
            <person name="Fujisawa T."/>
            <person name="Togashi T."/>
            <person name="Yamamoto N."/>
            <person name="Seo M."/>
            <person name="Sato S."/>
            <person name="Yamada T."/>
            <person name="Mori H."/>
            <person name="Tajima N."/>
            <person name="Moriyama T."/>
            <person name="Ikeuchi M."/>
            <person name="Watanabe M."/>
            <person name="Wada H."/>
            <person name="Kobayashi K."/>
            <person name="Saito M."/>
            <person name="Masuda T."/>
            <person name="Sasaki-Sekimoto Y."/>
            <person name="Mashiguchi K."/>
            <person name="Awai K."/>
            <person name="Shimojima M."/>
            <person name="Masuda S."/>
            <person name="Iwai M."/>
            <person name="Nobusawa T."/>
            <person name="Narise T."/>
            <person name="Kondo S."/>
            <person name="Saito H."/>
            <person name="Sato R."/>
            <person name="Murakawa M."/>
            <person name="Ihara Y."/>
            <person name="Oshima-Yamada Y."/>
            <person name="Ohtaka K."/>
            <person name="Satoh M."/>
            <person name="Sonobe K."/>
            <person name="Ishii M."/>
            <person name="Ohtani R."/>
            <person name="Kanamori-Sato M."/>
            <person name="Honoki R."/>
            <person name="Miyazaki D."/>
            <person name="Mochizuki H."/>
            <person name="Umetsu J."/>
            <person name="Higashi K."/>
            <person name="Shibata D."/>
            <person name="Kamiya Y."/>
            <person name="Sato N."/>
            <person name="Nakamura Y."/>
            <person name="Tabata S."/>
            <person name="Ida S."/>
            <person name="Kurokawa K."/>
            <person name="Ohta H."/>
        </authorList>
    </citation>
    <scope>NUCLEOTIDE SEQUENCE [LARGE SCALE GENOMIC DNA]</scope>
    <source>
        <strain evidence="2 3">NIES-2285</strain>
    </source>
</reference>
<feature type="compositionally biased region" description="Low complexity" evidence="1">
    <location>
        <begin position="162"/>
        <end position="171"/>
    </location>
</feature>
<gene>
    <name evidence="2" type="ORF">KFL_001070170</name>
</gene>
<evidence type="ECO:0000256" key="1">
    <source>
        <dbReference type="SAM" id="MobiDB-lite"/>
    </source>
</evidence>
<feature type="compositionally biased region" description="Low complexity" evidence="1">
    <location>
        <begin position="145"/>
        <end position="154"/>
    </location>
</feature>
<feature type="region of interest" description="Disordered" evidence="1">
    <location>
        <begin position="1"/>
        <end position="89"/>
    </location>
</feature>
<evidence type="ECO:0008006" key="4">
    <source>
        <dbReference type="Google" id="ProtNLM"/>
    </source>
</evidence>
<organism evidence="2 3">
    <name type="scientific">Klebsormidium nitens</name>
    <name type="common">Green alga</name>
    <name type="synonym">Ulothrix nitens</name>
    <dbReference type="NCBI Taxonomy" id="105231"/>
    <lineage>
        <taxon>Eukaryota</taxon>
        <taxon>Viridiplantae</taxon>
        <taxon>Streptophyta</taxon>
        <taxon>Klebsormidiophyceae</taxon>
        <taxon>Klebsormidiales</taxon>
        <taxon>Klebsormidiaceae</taxon>
        <taxon>Klebsormidium</taxon>
    </lineage>
</organism>
<sequence length="224" mass="23465">MSQTYGGDPSEGARASGEYGSGAGRSDLPQEFESKVHIAHQTPPVNLTLERPEVGGSGQTNREEEEGREQGEERPLFGKKDSTGETARPVLVEAEEVAYEVVDKPVPRAQAAAGAVAPVVVEEYAAEVNVVSVVPVPPGTVLIPGPTVVGGTVVPEKDLKKSSSSSSSSSSEGEEEHAAGVAAPGEKTPPGEKPKKKKNIFKRIEEKVKETLTGHHHGSDTGQK</sequence>
<dbReference type="Proteomes" id="UP000054558">
    <property type="component" value="Unassembled WGS sequence"/>
</dbReference>
<feature type="compositionally biased region" description="Basic and acidic residues" evidence="1">
    <location>
        <begin position="202"/>
        <end position="224"/>
    </location>
</feature>
<name>A0A1Y1HZF3_KLENI</name>
<evidence type="ECO:0000313" key="3">
    <source>
        <dbReference type="Proteomes" id="UP000054558"/>
    </source>
</evidence>
<accession>A0A1Y1HZF3</accession>